<feature type="region of interest" description="Disordered" evidence="1">
    <location>
        <begin position="94"/>
        <end position="115"/>
    </location>
</feature>
<evidence type="ECO:0000313" key="2">
    <source>
        <dbReference type="EMBL" id="EGP82285.1"/>
    </source>
</evidence>
<name>F9XR19_ZYMTI</name>
<dbReference type="EMBL" id="CM001210">
    <property type="protein sequence ID" value="EGP82285.1"/>
    <property type="molecule type" value="Genomic_DNA"/>
</dbReference>
<dbReference type="HOGENOM" id="CLU_1385149_0_0_1"/>
<reference evidence="2 3" key="1">
    <citation type="journal article" date="2011" name="PLoS Genet.">
        <title>Finished genome of the fungal wheat pathogen Mycosphaerella graminicola reveals dispensome structure, chromosome plasticity, and stealth pathogenesis.</title>
        <authorList>
            <person name="Goodwin S.B."/>
            <person name="Ben M'barek S."/>
            <person name="Dhillon B."/>
            <person name="Wittenberg A.H.J."/>
            <person name="Crane C.F."/>
            <person name="Hane J.K."/>
            <person name="Foster A.J."/>
            <person name="Van der Lee T.A.J."/>
            <person name="Grimwood J."/>
            <person name="Aerts A."/>
            <person name="Antoniw J."/>
            <person name="Bailey A."/>
            <person name="Bluhm B."/>
            <person name="Bowler J."/>
            <person name="Bristow J."/>
            <person name="van der Burgt A."/>
            <person name="Canto-Canche B."/>
            <person name="Churchill A.C.L."/>
            <person name="Conde-Ferraez L."/>
            <person name="Cools H.J."/>
            <person name="Coutinho P.M."/>
            <person name="Csukai M."/>
            <person name="Dehal P."/>
            <person name="De Wit P."/>
            <person name="Donzelli B."/>
            <person name="van de Geest H.C."/>
            <person name="van Ham R.C.H.J."/>
            <person name="Hammond-Kosack K.E."/>
            <person name="Henrissat B."/>
            <person name="Kilian A."/>
            <person name="Kobayashi A.K."/>
            <person name="Koopmann E."/>
            <person name="Kourmpetis Y."/>
            <person name="Kuzniar A."/>
            <person name="Lindquist E."/>
            <person name="Lombard V."/>
            <person name="Maliepaard C."/>
            <person name="Martins N."/>
            <person name="Mehrabi R."/>
            <person name="Nap J.P.H."/>
            <person name="Ponomarenko A."/>
            <person name="Rudd J.J."/>
            <person name="Salamov A."/>
            <person name="Schmutz J."/>
            <person name="Schouten H.J."/>
            <person name="Shapiro H."/>
            <person name="Stergiopoulos I."/>
            <person name="Torriani S.F.F."/>
            <person name="Tu H."/>
            <person name="de Vries R.P."/>
            <person name="Waalwijk C."/>
            <person name="Ware S.B."/>
            <person name="Wiebenga A."/>
            <person name="Zwiers L.-H."/>
            <person name="Oliver R.P."/>
            <person name="Grigoriev I.V."/>
            <person name="Kema G.H.J."/>
        </authorList>
    </citation>
    <scope>NUCLEOTIDE SEQUENCE [LARGE SCALE GENOMIC DNA]</scope>
    <source>
        <strain evidence="3">CBS 115943 / IPO323</strain>
    </source>
</reference>
<dbReference type="RefSeq" id="XP_003847309.1">
    <property type="nucleotide sequence ID" value="XM_003847261.1"/>
</dbReference>
<dbReference type="AlphaFoldDB" id="F9XR19"/>
<organism evidence="2 3">
    <name type="scientific">Zymoseptoria tritici (strain CBS 115943 / IPO323)</name>
    <name type="common">Speckled leaf blotch fungus</name>
    <name type="synonym">Septoria tritici</name>
    <dbReference type="NCBI Taxonomy" id="336722"/>
    <lineage>
        <taxon>Eukaryota</taxon>
        <taxon>Fungi</taxon>
        <taxon>Dikarya</taxon>
        <taxon>Ascomycota</taxon>
        <taxon>Pezizomycotina</taxon>
        <taxon>Dothideomycetes</taxon>
        <taxon>Dothideomycetidae</taxon>
        <taxon>Mycosphaerellales</taxon>
        <taxon>Mycosphaerellaceae</taxon>
        <taxon>Zymoseptoria</taxon>
    </lineage>
</organism>
<dbReference type="VEuPathDB" id="FungiDB:ZTRI_15.11"/>
<evidence type="ECO:0000256" key="1">
    <source>
        <dbReference type="SAM" id="MobiDB-lite"/>
    </source>
</evidence>
<evidence type="ECO:0000313" key="3">
    <source>
        <dbReference type="Proteomes" id="UP000008062"/>
    </source>
</evidence>
<dbReference type="KEGG" id="ztr:MYCGRDRAFT_97622"/>
<sequence length="197" mass="21965">MTTLLTAWDVQQAARGSFVVAHQLSLLPLRNTSTESSRPPPNADFATTHLTDSALTTLRSHDTPLSRHSALTTLLSHDTPHPRHSTLLFATMAKTKKRSQPVTDEQGSSSTVRDPLSLNAANNRIRKDYESTWFTAEEMEELMSRMSEMLEEKKSEGRMEVEWKTTTEAAEFVQENSGPGLQARLQEVLGQEKQTAA</sequence>
<dbReference type="GeneID" id="13400139"/>
<dbReference type="Proteomes" id="UP000008062">
    <property type="component" value="Chromosome 15"/>
</dbReference>
<accession>F9XR19</accession>
<keyword evidence="3" id="KW-1185">Reference proteome</keyword>
<proteinExistence type="predicted"/>
<dbReference type="InParanoid" id="F9XR19"/>
<feature type="compositionally biased region" description="Polar residues" evidence="1">
    <location>
        <begin position="100"/>
        <end position="112"/>
    </location>
</feature>
<protein>
    <submittedName>
        <fullName evidence="2">Uncharacterized protein</fullName>
    </submittedName>
</protein>
<gene>
    <name evidence="2" type="ORF">MYCGRDRAFT_97622</name>
</gene>